<dbReference type="GO" id="GO:0004674">
    <property type="term" value="F:protein serine/threonine kinase activity"/>
    <property type="evidence" value="ECO:0007669"/>
    <property type="project" value="UniProtKB-KW"/>
</dbReference>
<proteinExistence type="predicted"/>
<reference evidence="11" key="2">
    <citation type="submission" date="2018-10" db="UniProtKB">
        <authorList>
            <consortium name="EnsemblPlants"/>
        </authorList>
    </citation>
    <scope>IDENTIFICATION</scope>
</reference>
<evidence type="ECO:0000256" key="4">
    <source>
        <dbReference type="ARBA" id="ARBA00022741"/>
    </source>
</evidence>
<evidence type="ECO:0000256" key="2">
    <source>
        <dbReference type="ARBA" id="ARBA00022527"/>
    </source>
</evidence>
<evidence type="ECO:0000256" key="7">
    <source>
        <dbReference type="ARBA" id="ARBA00047899"/>
    </source>
</evidence>
<evidence type="ECO:0000256" key="9">
    <source>
        <dbReference type="SAM" id="MobiDB-lite"/>
    </source>
</evidence>
<keyword evidence="3" id="KW-0808">Transferase</keyword>
<accession>A0A3B6KFC2</accession>
<feature type="domain" description="AGC-kinase C-terminal" evidence="10">
    <location>
        <begin position="70"/>
        <end position="135"/>
    </location>
</feature>
<keyword evidence="2" id="KW-0723">Serine/threonine-protein kinase</keyword>
<dbReference type="EnsemblPlants" id="TraesCS5A02G192800.1">
    <property type="protein sequence ID" value="TraesCS5A02G192800.1"/>
    <property type="gene ID" value="TraesCS5A02G192800"/>
</dbReference>
<comment type="catalytic activity">
    <reaction evidence="8">
        <text>L-seryl-[protein] + ATP = O-phospho-L-seryl-[protein] + ADP + H(+)</text>
        <dbReference type="Rhea" id="RHEA:17989"/>
        <dbReference type="Rhea" id="RHEA-COMP:9863"/>
        <dbReference type="Rhea" id="RHEA-COMP:11604"/>
        <dbReference type="ChEBI" id="CHEBI:15378"/>
        <dbReference type="ChEBI" id="CHEBI:29999"/>
        <dbReference type="ChEBI" id="CHEBI:30616"/>
        <dbReference type="ChEBI" id="CHEBI:83421"/>
        <dbReference type="ChEBI" id="CHEBI:456216"/>
        <dbReference type="EC" id="2.7.11.1"/>
    </reaction>
</comment>
<name>A0A3B6KFC2_WHEAT</name>
<dbReference type="GO" id="GO:0005524">
    <property type="term" value="F:ATP binding"/>
    <property type="evidence" value="ECO:0007669"/>
    <property type="project" value="UniProtKB-KW"/>
</dbReference>
<feature type="region of interest" description="Disordered" evidence="9">
    <location>
        <begin position="105"/>
        <end position="135"/>
    </location>
</feature>
<dbReference type="OMA" id="EDAPQNW"/>
<dbReference type="Proteomes" id="UP000019116">
    <property type="component" value="Chromosome 5A"/>
</dbReference>
<dbReference type="Gramene" id="TraesCS5A02G192800.1">
    <property type="protein sequence ID" value="TraesCS5A02G192800.1"/>
    <property type="gene ID" value="TraesCS5A02G192800"/>
</dbReference>
<comment type="catalytic activity">
    <reaction evidence="7">
        <text>L-threonyl-[protein] + ATP = O-phospho-L-threonyl-[protein] + ADP + H(+)</text>
        <dbReference type="Rhea" id="RHEA:46608"/>
        <dbReference type="Rhea" id="RHEA-COMP:11060"/>
        <dbReference type="Rhea" id="RHEA-COMP:11605"/>
        <dbReference type="ChEBI" id="CHEBI:15378"/>
        <dbReference type="ChEBI" id="CHEBI:30013"/>
        <dbReference type="ChEBI" id="CHEBI:30616"/>
        <dbReference type="ChEBI" id="CHEBI:61977"/>
        <dbReference type="ChEBI" id="CHEBI:456216"/>
        <dbReference type="EC" id="2.7.11.1"/>
    </reaction>
</comment>
<dbReference type="STRING" id="4565.A0A3B6KFC2"/>
<dbReference type="AlphaFoldDB" id="A0A3B6KFC2"/>
<keyword evidence="6" id="KW-0067">ATP-binding</keyword>
<dbReference type="Gramene" id="TraesCS5A03G0503400.1">
    <property type="protein sequence ID" value="TraesCS5A03G0503400.1.CDS"/>
    <property type="gene ID" value="TraesCS5A03G0503400"/>
</dbReference>
<evidence type="ECO:0000256" key="1">
    <source>
        <dbReference type="ARBA" id="ARBA00012513"/>
    </source>
</evidence>
<keyword evidence="5" id="KW-0418">Kinase</keyword>
<evidence type="ECO:0000256" key="8">
    <source>
        <dbReference type="ARBA" id="ARBA00048679"/>
    </source>
</evidence>
<evidence type="ECO:0000256" key="6">
    <source>
        <dbReference type="ARBA" id="ARBA00022840"/>
    </source>
</evidence>
<dbReference type="PANTHER" id="PTHR45637">
    <property type="entry name" value="FLIPPASE KINASE 1-RELATED"/>
    <property type="match status" value="1"/>
</dbReference>
<evidence type="ECO:0000313" key="11">
    <source>
        <dbReference type="EnsemblPlants" id="TraesCS5A02G192800.1"/>
    </source>
</evidence>
<keyword evidence="4" id="KW-0547">Nucleotide-binding</keyword>
<reference evidence="11" key="1">
    <citation type="submission" date="2018-08" db="EMBL/GenBank/DDBJ databases">
        <authorList>
            <person name="Rossello M."/>
        </authorList>
    </citation>
    <scope>NUCLEOTIDE SEQUENCE [LARGE SCALE GENOMIC DNA]</scope>
    <source>
        <strain evidence="11">cv. Chinese Spring</strain>
    </source>
</reference>
<dbReference type="Gene3D" id="1.10.510.10">
    <property type="entry name" value="Transferase(Phosphotransferase) domain 1"/>
    <property type="match status" value="1"/>
</dbReference>
<evidence type="ECO:0000313" key="12">
    <source>
        <dbReference type="Proteomes" id="UP000019116"/>
    </source>
</evidence>
<dbReference type="SUPFAM" id="SSF56112">
    <property type="entry name" value="Protein kinase-like (PK-like)"/>
    <property type="match status" value="1"/>
</dbReference>
<evidence type="ECO:0000256" key="5">
    <source>
        <dbReference type="ARBA" id="ARBA00022777"/>
    </source>
</evidence>
<organism evidence="11">
    <name type="scientific">Triticum aestivum</name>
    <name type="common">Wheat</name>
    <dbReference type="NCBI Taxonomy" id="4565"/>
    <lineage>
        <taxon>Eukaryota</taxon>
        <taxon>Viridiplantae</taxon>
        <taxon>Streptophyta</taxon>
        <taxon>Embryophyta</taxon>
        <taxon>Tracheophyta</taxon>
        <taxon>Spermatophyta</taxon>
        <taxon>Magnoliopsida</taxon>
        <taxon>Liliopsida</taxon>
        <taxon>Poales</taxon>
        <taxon>Poaceae</taxon>
        <taxon>BOP clade</taxon>
        <taxon>Pooideae</taxon>
        <taxon>Triticodae</taxon>
        <taxon>Triticeae</taxon>
        <taxon>Triticinae</taxon>
        <taxon>Triticum</taxon>
    </lineage>
</organism>
<dbReference type="PROSITE" id="PS51285">
    <property type="entry name" value="AGC_KINASE_CTER"/>
    <property type="match status" value="1"/>
</dbReference>
<dbReference type="InterPro" id="IPR000961">
    <property type="entry name" value="AGC-kinase_C"/>
</dbReference>
<protein>
    <recommendedName>
        <fullName evidence="1">non-specific serine/threonine protein kinase</fullName>
        <ecNumber evidence="1">2.7.11.1</ecNumber>
    </recommendedName>
</protein>
<sequence>MAFGRTLFKGKNCKETFRNVLHREVEFPCDTQRRMPELTDLISWLLQRDPARRLGYAGDTDKIRVHPFFAGMAWDMLADVTHPPYIPPPAEDNAADGEGFDVRDYFKKLHQSPAPPPPESGSSSSSPSSDFSSVF</sequence>
<feature type="compositionally biased region" description="Low complexity" evidence="9">
    <location>
        <begin position="120"/>
        <end position="135"/>
    </location>
</feature>
<dbReference type="Gramene" id="TraesNOR5A03G02684160.1">
    <property type="protein sequence ID" value="TraesNOR5A03G02684160.1"/>
    <property type="gene ID" value="TraesNOR5A03G02684160"/>
</dbReference>
<keyword evidence="12" id="KW-1185">Reference proteome</keyword>
<evidence type="ECO:0000256" key="3">
    <source>
        <dbReference type="ARBA" id="ARBA00022679"/>
    </source>
</evidence>
<dbReference type="SMR" id="A0A3B6KFC2"/>
<dbReference type="EC" id="2.7.11.1" evidence="1"/>
<evidence type="ECO:0000259" key="10">
    <source>
        <dbReference type="PROSITE" id="PS51285"/>
    </source>
</evidence>
<dbReference type="InterPro" id="IPR011009">
    <property type="entry name" value="Kinase-like_dom_sf"/>
</dbReference>